<dbReference type="InterPro" id="IPR015867">
    <property type="entry name" value="N-reg_PII/ATP_PRibTrfase_C"/>
</dbReference>
<comment type="similarity">
    <text evidence="1">Belongs to the CutA family.</text>
</comment>
<sequence length="105" mass="11666">MHHLIYCTCPNLETAERIARQLVGDKLAACVNIVPGVSSVYEWQGQIETAQEHLLMIKSQQARFAAIETAIKAMHPYQIPEIIAVAIDSGSADYLQWIDSCLSTH</sequence>
<dbReference type="PANTHER" id="PTHR23419:SF8">
    <property type="entry name" value="FI09726P"/>
    <property type="match status" value="1"/>
</dbReference>
<proteinExistence type="inferred from homology"/>
<dbReference type="SUPFAM" id="SSF54913">
    <property type="entry name" value="GlnB-like"/>
    <property type="match status" value="1"/>
</dbReference>
<dbReference type="InterPro" id="IPR004323">
    <property type="entry name" value="Ion_tolerance_CutA"/>
</dbReference>
<dbReference type="EMBL" id="CP113517">
    <property type="protein sequence ID" value="WAR44054.1"/>
    <property type="molecule type" value="Genomic_DNA"/>
</dbReference>
<evidence type="ECO:0000313" key="2">
    <source>
        <dbReference type="EMBL" id="WAR44054.1"/>
    </source>
</evidence>
<reference evidence="2" key="1">
    <citation type="submission" date="2022-11" db="EMBL/GenBank/DDBJ databases">
        <title>Methylomonas rapida sp. nov., Carotenoid-Producing Obligate Methanotrophs with High Growth Characteristics and Biotechnological Potential.</title>
        <authorList>
            <person name="Tikhonova E.N."/>
            <person name="Suleimanov R.Z."/>
            <person name="Miroshnikov K."/>
            <person name="Oshkin I.Y."/>
            <person name="Belova S.E."/>
            <person name="Danilova O.V."/>
            <person name="Ashikhmin A."/>
            <person name="Konopkin A."/>
            <person name="But S.Y."/>
            <person name="Khmelenina V.N."/>
            <person name="Kuznetsov N."/>
            <person name="Pimenov N.V."/>
            <person name="Dedysh S.N."/>
        </authorList>
    </citation>
    <scope>NUCLEOTIDE SEQUENCE</scope>
    <source>
        <strain evidence="2">MP1</strain>
    </source>
</reference>
<dbReference type="RefSeq" id="WP_255189042.1">
    <property type="nucleotide sequence ID" value="NZ_CP113517.1"/>
</dbReference>
<keyword evidence="3" id="KW-1185">Reference proteome</keyword>
<dbReference type="Proteomes" id="UP001162780">
    <property type="component" value="Chromosome"/>
</dbReference>
<dbReference type="Pfam" id="PF03091">
    <property type="entry name" value="CutA1"/>
    <property type="match status" value="1"/>
</dbReference>
<evidence type="ECO:0000256" key="1">
    <source>
        <dbReference type="ARBA" id="ARBA00010169"/>
    </source>
</evidence>
<gene>
    <name evidence="2" type="ORF">NM686_017000</name>
</gene>
<protein>
    <submittedName>
        <fullName evidence="2">Divalent-cation tolerance protein CutA</fullName>
    </submittedName>
</protein>
<evidence type="ECO:0000313" key="3">
    <source>
        <dbReference type="Proteomes" id="UP001162780"/>
    </source>
</evidence>
<dbReference type="PANTHER" id="PTHR23419">
    <property type="entry name" value="DIVALENT CATION TOLERANCE CUTA-RELATED"/>
    <property type="match status" value="1"/>
</dbReference>
<organism evidence="2 3">
    <name type="scientific">Methylomonas rapida</name>
    <dbReference type="NCBI Taxonomy" id="2963939"/>
    <lineage>
        <taxon>Bacteria</taxon>
        <taxon>Pseudomonadati</taxon>
        <taxon>Pseudomonadota</taxon>
        <taxon>Gammaproteobacteria</taxon>
        <taxon>Methylococcales</taxon>
        <taxon>Methylococcaceae</taxon>
        <taxon>Methylomonas</taxon>
    </lineage>
</organism>
<dbReference type="Gene3D" id="3.30.70.120">
    <property type="match status" value="1"/>
</dbReference>
<name>A0ABY7GIH3_9GAMM</name>
<dbReference type="InterPro" id="IPR011322">
    <property type="entry name" value="N-reg_PII-like_a/b"/>
</dbReference>
<accession>A0ABY7GIH3</accession>